<dbReference type="NCBIfam" id="TIGR00254">
    <property type="entry name" value="GGDEF"/>
    <property type="match status" value="1"/>
</dbReference>
<feature type="transmembrane region" description="Helical" evidence="1">
    <location>
        <begin position="128"/>
        <end position="148"/>
    </location>
</feature>
<evidence type="ECO:0000256" key="1">
    <source>
        <dbReference type="SAM" id="Phobius"/>
    </source>
</evidence>
<dbReference type="InterPro" id="IPR000160">
    <property type="entry name" value="GGDEF_dom"/>
</dbReference>
<feature type="transmembrane region" description="Helical" evidence="1">
    <location>
        <begin position="96"/>
        <end position="116"/>
    </location>
</feature>
<dbReference type="CDD" id="cd01949">
    <property type="entry name" value="GGDEF"/>
    <property type="match status" value="1"/>
</dbReference>
<evidence type="ECO:0000313" key="4">
    <source>
        <dbReference type="Proteomes" id="UP000598146"/>
    </source>
</evidence>
<dbReference type="Proteomes" id="UP000598146">
    <property type="component" value="Unassembled WGS sequence"/>
</dbReference>
<dbReference type="PANTHER" id="PTHR45138">
    <property type="entry name" value="REGULATORY COMPONENTS OF SENSORY TRANSDUCTION SYSTEM"/>
    <property type="match status" value="1"/>
</dbReference>
<dbReference type="InterPro" id="IPR050469">
    <property type="entry name" value="Diguanylate_Cyclase"/>
</dbReference>
<keyword evidence="1" id="KW-0472">Membrane</keyword>
<accession>A0A931C705</accession>
<dbReference type="SMART" id="SM00267">
    <property type="entry name" value="GGDEF"/>
    <property type="match status" value="1"/>
</dbReference>
<dbReference type="GO" id="GO:0052621">
    <property type="term" value="F:diguanylate cyclase activity"/>
    <property type="evidence" value="ECO:0007669"/>
    <property type="project" value="TreeGrafter"/>
</dbReference>
<feature type="transmembrane region" description="Helical" evidence="1">
    <location>
        <begin position="64"/>
        <end position="84"/>
    </location>
</feature>
<comment type="caution">
    <text evidence="3">The sequence shown here is derived from an EMBL/GenBank/DDBJ whole genome shotgun (WGS) entry which is preliminary data.</text>
</comment>
<dbReference type="SUPFAM" id="SSF55073">
    <property type="entry name" value="Nucleotide cyclase"/>
    <property type="match status" value="1"/>
</dbReference>
<feature type="transmembrane region" description="Helical" evidence="1">
    <location>
        <begin position="263"/>
        <end position="284"/>
    </location>
</feature>
<evidence type="ECO:0000259" key="2">
    <source>
        <dbReference type="PROSITE" id="PS50887"/>
    </source>
</evidence>
<protein>
    <submittedName>
        <fullName evidence="3">GGDEF domain-containing protein</fullName>
    </submittedName>
</protein>
<proteinExistence type="predicted"/>
<dbReference type="InterPro" id="IPR029787">
    <property type="entry name" value="Nucleotide_cyclase"/>
</dbReference>
<dbReference type="InterPro" id="IPR043128">
    <property type="entry name" value="Rev_trsase/Diguanyl_cyclase"/>
</dbReference>
<dbReference type="PANTHER" id="PTHR45138:SF9">
    <property type="entry name" value="DIGUANYLATE CYCLASE DGCM-RELATED"/>
    <property type="match status" value="1"/>
</dbReference>
<dbReference type="GO" id="GO:0043709">
    <property type="term" value="P:cell adhesion involved in single-species biofilm formation"/>
    <property type="evidence" value="ECO:0007669"/>
    <property type="project" value="TreeGrafter"/>
</dbReference>
<feature type="domain" description="GGDEF" evidence="2">
    <location>
        <begin position="352"/>
        <end position="477"/>
    </location>
</feature>
<reference evidence="3" key="1">
    <citation type="submission" date="2020-11" db="EMBL/GenBank/DDBJ databases">
        <title>Isolation and identification of active actinomycetes.</title>
        <authorList>
            <person name="Sun X."/>
        </authorList>
    </citation>
    <scope>NUCLEOTIDE SEQUENCE</scope>
    <source>
        <strain evidence="3">NEAU-A11</strain>
    </source>
</reference>
<feature type="transmembrane region" description="Helical" evidence="1">
    <location>
        <begin position="224"/>
        <end position="242"/>
    </location>
</feature>
<name>A0A931C705_9ACTN</name>
<feature type="transmembrane region" description="Helical" evidence="1">
    <location>
        <begin position="168"/>
        <end position="187"/>
    </location>
</feature>
<sequence>MDVMTRACLGLFAMAATWFAVNLVHPVGPPELLWITIPLYGPLVAAIFWSTARKPELPAPTRRFWRHLSAVPLLIGAGQTAQAVDVLTHPGSRASYTGPLMLVFDGVALLCLSYALSRLPVGGEQRGALARVVLDAGSVALAAAVYIWHFGTRQAIAAGVTPPVLASLALAVLAILAVFALAKAVLADYSAIDERGLRLLAAGVLIGALAPMLQPVVAAADERFYVGQVHLPAVFCLAALAARAQGRSPAAARGRAARKRRRPYSLLPYAAVAGVDGLLLWEAWTGGDDIVVVASCGVALTAVVVVRQISALRDNSRLLAQVNHAASHDALTGLANRALFQRRLTEALAGPGPVTVALLDLDGFKQVNDTFGHEAGDALLATVAGVLRECVRPGDTAARLGGDEFVLVLEGADRAEASRTAEAIADRLRRDRVRPIRASIGLACGVAGEDPVELLRRADAAMYAAKKIPGTAYQHTA</sequence>
<dbReference type="EMBL" id="JADQTO010000005">
    <property type="protein sequence ID" value="MBG0562547.1"/>
    <property type="molecule type" value="Genomic_DNA"/>
</dbReference>
<keyword evidence="4" id="KW-1185">Reference proteome</keyword>
<feature type="transmembrane region" description="Helical" evidence="1">
    <location>
        <begin position="290"/>
        <end position="309"/>
    </location>
</feature>
<evidence type="ECO:0000313" key="3">
    <source>
        <dbReference type="EMBL" id="MBG0562547.1"/>
    </source>
</evidence>
<dbReference type="Gene3D" id="3.30.70.270">
    <property type="match status" value="1"/>
</dbReference>
<dbReference type="AlphaFoldDB" id="A0A931C705"/>
<keyword evidence="1" id="KW-1133">Transmembrane helix</keyword>
<dbReference type="RefSeq" id="WP_196414310.1">
    <property type="nucleotide sequence ID" value="NZ_JADQTO010000005.1"/>
</dbReference>
<gene>
    <name evidence="3" type="ORF">I4J89_13865</name>
</gene>
<feature type="transmembrane region" description="Helical" evidence="1">
    <location>
        <begin position="33"/>
        <end position="52"/>
    </location>
</feature>
<dbReference type="PROSITE" id="PS50887">
    <property type="entry name" value="GGDEF"/>
    <property type="match status" value="1"/>
</dbReference>
<dbReference type="Pfam" id="PF00990">
    <property type="entry name" value="GGDEF"/>
    <property type="match status" value="1"/>
</dbReference>
<dbReference type="GO" id="GO:0005886">
    <property type="term" value="C:plasma membrane"/>
    <property type="evidence" value="ECO:0007669"/>
    <property type="project" value="TreeGrafter"/>
</dbReference>
<dbReference type="GO" id="GO:1902201">
    <property type="term" value="P:negative regulation of bacterial-type flagellum-dependent cell motility"/>
    <property type="evidence" value="ECO:0007669"/>
    <property type="project" value="TreeGrafter"/>
</dbReference>
<keyword evidence="1" id="KW-0812">Transmembrane</keyword>
<organism evidence="3 4">
    <name type="scientific">Actinoplanes aureus</name>
    <dbReference type="NCBI Taxonomy" id="2792083"/>
    <lineage>
        <taxon>Bacteria</taxon>
        <taxon>Bacillati</taxon>
        <taxon>Actinomycetota</taxon>
        <taxon>Actinomycetes</taxon>
        <taxon>Micromonosporales</taxon>
        <taxon>Micromonosporaceae</taxon>
        <taxon>Actinoplanes</taxon>
    </lineage>
</organism>
<feature type="transmembrane region" description="Helical" evidence="1">
    <location>
        <begin position="199"/>
        <end position="218"/>
    </location>
</feature>